<dbReference type="InterPro" id="IPR013087">
    <property type="entry name" value="Znf_C2H2_type"/>
</dbReference>
<evidence type="ECO:0000256" key="7">
    <source>
        <dbReference type="ARBA" id="ARBA00023125"/>
    </source>
</evidence>
<keyword evidence="8" id="KW-0804">Transcription</keyword>
<dbReference type="OrthoDB" id="654211at2759"/>
<keyword evidence="5" id="KW-0862">Zinc</keyword>
<dbReference type="GO" id="GO:0008270">
    <property type="term" value="F:zinc ion binding"/>
    <property type="evidence" value="ECO:0007669"/>
    <property type="project" value="UniProtKB-KW"/>
</dbReference>
<name>A0A8C5ML56_9ANUR</name>
<reference evidence="13" key="2">
    <citation type="submission" date="2025-09" db="UniProtKB">
        <authorList>
            <consortium name="Ensembl"/>
        </authorList>
    </citation>
    <scope>IDENTIFICATION</scope>
</reference>
<dbReference type="FunFam" id="3.30.160.60:FF:001498">
    <property type="entry name" value="Zinc finger protein 404"/>
    <property type="match status" value="1"/>
</dbReference>
<evidence type="ECO:0000256" key="8">
    <source>
        <dbReference type="ARBA" id="ARBA00023163"/>
    </source>
</evidence>
<dbReference type="GO" id="GO:0045892">
    <property type="term" value="P:negative regulation of DNA-templated transcription"/>
    <property type="evidence" value="ECO:0007669"/>
    <property type="project" value="UniProtKB-ARBA"/>
</dbReference>
<evidence type="ECO:0000313" key="13">
    <source>
        <dbReference type="Ensembl" id="ENSLLEP00000013861.1"/>
    </source>
</evidence>
<dbReference type="SUPFAM" id="SSF57667">
    <property type="entry name" value="beta-beta-alpha zinc fingers"/>
    <property type="match status" value="4"/>
</dbReference>
<dbReference type="SUPFAM" id="SSF109640">
    <property type="entry name" value="KRAB domain (Kruppel-associated box)"/>
    <property type="match status" value="1"/>
</dbReference>
<dbReference type="FunFam" id="3.30.160.60:FF:002239">
    <property type="entry name" value="Zinc finger protein 226"/>
    <property type="match status" value="1"/>
</dbReference>
<evidence type="ECO:0000256" key="6">
    <source>
        <dbReference type="ARBA" id="ARBA00023015"/>
    </source>
</evidence>
<feature type="domain" description="C2H2-type" evidence="12">
    <location>
        <begin position="367"/>
        <end position="394"/>
    </location>
</feature>
<sequence>MGTGSCSPRPHTWLEQNGFAVKTLPALPLTAELALRSPLGTRTKASWSVSTQMMVVPEKDLTSDAILNHALEIICLLSGEDYILVKRQAEDDLCGGVDQAESPRKTQDPSVEHLIPIGQQPEDRNQSLITKKILRLANRIVQLLTKEVPVRYDDVAVYFSMDEWDYLDLHRDEYMYAVDEDARDLNSPELPLDPDEDSDCITLHIKVEDDEEEEEDDDYSCTGGDLSFETEGFVYEKPNVSPRQPDPEPQLGTYKYTALRYMNPDPQDQTLTDLPQYVPDQADYSSSVDFNIEEETGGESSESQGDDYTSASMSADLRNENHGQTLPRRRRSSRTQTMHPCEVCGKRFTNNSHLARHYKVHSGEKPFPCGVCGKMFARKSHVADHQRIHTGERPYVCMECGRGFVNNSHLVLHKVVHTGEKPFTCPECGKGFTRNSSLIKHAGIHAEEKPHVCRECGKSYCQYANLIVHQRLHSGEKPYSCKHCGRGFICKASMVRHQRTHTGEKPYSCAHCEKTFRDNSSLIKHKRVHVEEILGS</sequence>
<dbReference type="PANTHER" id="PTHR24390">
    <property type="entry name" value="ZINC FINGER PROTEIN"/>
    <property type="match status" value="1"/>
</dbReference>
<evidence type="ECO:0000256" key="3">
    <source>
        <dbReference type="ARBA" id="ARBA00022737"/>
    </source>
</evidence>
<keyword evidence="3" id="KW-0677">Repeat</keyword>
<dbReference type="FunFam" id="3.30.160.60:FF:000099">
    <property type="entry name" value="Zinc finger protein 79"/>
    <property type="match status" value="1"/>
</dbReference>
<dbReference type="InterPro" id="IPR036236">
    <property type="entry name" value="Znf_C2H2_sf"/>
</dbReference>
<feature type="domain" description="C2H2-type" evidence="12">
    <location>
        <begin position="423"/>
        <end position="450"/>
    </location>
</feature>
<dbReference type="FunFam" id="3.30.160.60:FF:000688">
    <property type="entry name" value="zinc finger protein 197 isoform X1"/>
    <property type="match status" value="1"/>
</dbReference>
<dbReference type="FunFam" id="3.30.160.60:FF:000011">
    <property type="entry name" value="zinc finger protein 615 isoform X1"/>
    <property type="match status" value="1"/>
</dbReference>
<proteinExistence type="predicted"/>
<dbReference type="PROSITE" id="PS00028">
    <property type="entry name" value="ZINC_FINGER_C2H2_1"/>
    <property type="match status" value="7"/>
</dbReference>
<keyword evidence="2" id="KW-0479">Metal-binding</keyword>
<feature type="region of interest" description="Disordered" evidence="11">
    <location>
        <begin position="293"/>
        <end position="337"/>
    </location>
</feature>
<dbReference type="SMART" id="SM00355">
    <property type="entry name" value="ZnF_C2H2"/>
    <property type="match status" value="7"/>
</dbReference>
<reference evidence="13" key="1">
    <citation type="submission" date="2025-08" db="UniProtKB">
        <authorList>
            <consortium name="Ensembl"/>
        </authorList>
    </citation>
    <scope>IDENTIFICATION</scope>
</reference>
<dbReference type="GO" id="GO:0003700">
    <property type="term" value="F:DNA-binding transcription factor activity"/>
    <property type="evidence" value="ECO:0007669"/>
    <property type="project" value="TreeGrafter"/>
</dbReference>
<comment type="subcellular location">
    <subcellularLocation>
        <location evidence="1">Nucleus</location>
    </subcellularLocation>
</comment>
<evidence type="ECO:0000256" key="10">
    <source>
        <dbReference type="PROSITE-ProRule" id="PRU00042"/>
    </source>
</evidence>
<dbReference type="InterPro" id="IPR036051">
    <property type="entry name" value="KRAB_dom_sf"/>
</dbReference>
<keyword evidence="9" id="KW-0539">Nucleus</keyword>
<dbReference type="Pfam" id="PF01352">
    <property type="entry name" value="KRAB"/>
    <property type="match status" value="1"/>
</dbReference>
<evidence type="ECO:0000256" key="11">
    <source>
        <dbReference type="SAM" id="MobiDB-lite"/>
    </source>
</evidence>
<evidence type="ECO:0000256" key="1">
    <source>
        <dbReference type="ARBA" id="ARBA00004123"/>
    </source>
</evidence>
<evidence type="ECO:0000259" key="12">
    <source>
        <dbReference type="PROSITE" id="PS50157"/>
    </source>
</evidence>
<dbReference type="GO" id="GO:0000978">
    <property type="term" value="F:RNA polymerase II cis-regulatory region sequence-specific DNA binding"/>
    <property type="evidence" value="ECO:0007669"/>
    <property type="project" value="TreeGrafter"/>
</dbReference>
<dbReference type="FunFam" id="3.30.160.60:FF:000218">
    <property type="entry name" value="Zinc finger protein 10"/>
    <property type="match status" value="1"/>
</dbReference>
<dbReference type="PANTHER" id="PTHR24390:SF159">
    <property type="entry name" value="GROWTH FACTOR INDEPENDENT 1 TRANSCRIPTIONAL REPRESSOR"/>
    <property type="match status" value="1"/>
</dbReference>
<evidence type="ECO:0000256" key="2">
    <source>
        <dbReference type="ARBA" id="ARBA00022723"/>
    </source>
</evidence>
<keyword evidence="7" id="KW-0238">DNA-binding</keyword>
<feature type="domain" description="C2H2-type" evidence="12">
    <location>
        <begin position="507"/>
        <end position="532"/>
    </location>
</feature>
<dbReference type="GO" id="GO:0006357">
    <property type="term" value="P:regulation of transcription by RNA polymerase II"/>
    <property type="evidence" value="ECO:0007669"/>
    <property type="project" value="TreeGrafter"/>
</dbReference>
<dbReference type="AlphaFoldDB" id="A0A8C5ML56"/>
<evidence type="ECO:0000256" key="5">
    <source>
        <dbReference type="ARBA" id="ARBA00022833"/>
    </source>
</evidence>
<accession>A0A8C5ML56</accession>
<keyword evidence="6" id="KW-0805">Transcription regulation</keyword>
<keyword evidence="14" id="KW-1185">Reference proteome</keyword>
<protein>
    <recommendedName>
        <fullName evidence="12">C2H2-type domain-containing protein</fullName>
    </recommendedName>
</protein>
<evidence type="ECO:0000256" key="4">
    <source>
        <dbReference type="ARBA" id="ARBA00022771"/>
    </source>
</evidence>
<feature type="domain" description="C2H2-type" evidence="12">
    <location>
        <begin position="479"/>
        <end position="506"/>
    </location>
</feature>
<feature type="domain" description="C2H2-type" evidence="12">
    <location>
        <begin position="451"/>
        <end position="478"/>
    </location>
</feature>
<organism evidence="13 14">
    <name type="scientific">Leptobrachium leishanense</name>
    <name type="common">Leishan spiny toad</name>
    <dbReference type="NCBI Taxonomy" id="445787"/>
    <lineage>
        <taxon>Eukaryota</taxon>
        <taxon>Metazoa</taxon>
        <taxon>Chordata</taxon>
        <taxon>Craniata</taxon>
        <taxon>Vertebrata</taxon>
        <taxon>Euteleostomi</taxon>
        <taxon>Amphibia</taxon>
        <taxon>Batrachia</taxon>
        <taxon>Anura</taxon>
        <taxon>Pelobatoidea</taxon>
        <taxon>Megophryidae</taxon>
        <taxon>Leptobrachium</taxon>
    </lineage>
</organism>
<evidence type="ECO:0000313" key="14">
    <source>
        <dbReference type="Proteomes" id="UP000694569"/>
    </source>
</evidence>
<dbReference type="GO" id="GO:0005634">
    <property type="term" value="C:nucleus"/>
    <property type="evidence" value="ECO:0007669"/>
    <property type="project" value="UniProtKB-SubCell"/>
</dbReference>
<keyword evidence="4 10" id="KW-0863">Zinc-finger</keyword>
<dbReference type="Pfam" id="PF00096">
    <property type="entry name" value="zf-C2H2"/>
    <property type="match status" value="6"/>
</dbReference>
<dbReference type="PROSITE" id="PS50157">
    <property type="entry name" value="ZINC_FINGER_C2H2_2"/>
    <property type="match status" value="7"/>
</dbReference>
<dbReference type="FunFam" id="3.30.160.60:FF:000295">
    <property type="entry name" value="zinc finger protein 19"/>
    <property type="match status" value="1"/>
</dbReference>
<dbReference type="Proteomes" id="UP000694569">
    <property type="component" value="Unplaced"/>
</dbReference>
<dbReference type="Gene3D" id="3.30.160.60">
    <property type="entry name" value="Classic Zinc Finger"/>
    <property type="match status" value="7"/>
</dbReference>
<feature type="domain" description="C2H2-type" evidence="12">
    <location>
        <begin position="339"/>
        <end position="366"/>
    </location>
</feature>
<dbReference type="InterPro" id="IPR001909">
    <property type="entry name" value="KRAB"/>
</dbReference>
<evidence type="ECO:0000256" key="9">
    <source>
        <dbReference type="ARBA" id="ARBA00023242"/>
    </source>
</evidence>
<dbReference type="Ensembl" id="ENSLLET00000014399.1">
    <property type="protein sequence ID" value="ENSLLEP00000013861.1"/>
    <property type="gene ID" value="ENSLLEG00000008783.1"/>
</dbReference>
<feature type="domain" description="C2H2-type" evidence="12">
    <location>
        <begin position="395"/>
        <end position="422"/>
    </location>
</feature>
<dbReference type="GeneTree" id="ENSGT00940000154715"/>